<dbReference type="InterPro" id="IPR027417">
    <property type="entry name" value="P-loop_NTPase"/>
</dbReference>
<accession>A0A381DI25</accession>
<dbReference type="EMBL" id="UFVD01000001">
    <property type="protein sequence ID" value="SUX10339.1"/>
    <property type="molecule type" value="Genomic_DNA"/>
</dbReference>
<dbReference type="Proteomes" id="UP000254920">
    <property type="component" value="Unassembled WGS sequence"/>
</dbReference>
<dbReference type="PANTHER" id="PTHR40072:SF1">
    <property type="entry name" value="MOLYBDOPTERIN-GUANINE DINUCLEOTIDE BIOSYNTHESIS ADAPTER PROTEIN"/>
    <property type="match status" value="1"/>
</dbReference>
<evidence type="ECO:0000313" key="3">
    <source>
        <dbReference type="Proteomes" id="UP000254920"/>
    </source>
</evidence>
<dbReference type="GO" id="GO:0005525">
    <property type="term" value="F:GTP binding"/>
    <property type="evidence" value="ECO:0007669"/>
    <property type="project" value="InterPro"/>
</dbReference>
<sequence length="159" mass="17840">MKRLAVAFSGPSNSGKTTLITKVAKIFLDEKLKVVVIKHDPANKAKFDVEGKDSYKFYQIGADVVVLSPTRSTYFSQEKKDLDDVIRMLGDFDILIVEGLKTLPLPRISVFRDKIDDSYLSFSDAIATNGIKFDTNLPNLDINNPVQICKWIKNNAKKV</sequence>
<feature type="domain" description="Molybdopterin-guanine dinucleotide biosynthesis protein B (MobB)" evidence="1">
    <location>
        <begin position="6"/>
        <end position="120"/>
    </location>
</feature>
<dbReference type="STRING" id="32024.GCA_000788295_00653"/>
<name>A0A381DI25_9BACT</name>
<protein>
    <submittedName>
        <fullName evidence="2">Molybdopterin-guanine dinucleotide biosynthesis protein B</fullName>
    </submittedName>
</protein>
<reference evidence="2 3" key="1">
    <citation type="submission" date="2018-06" db="EMBL/GenBank/DDBJ databases">
        <authorList>
            <consortium name="Pathogen Informatics"/>
            <person name="Doyle S."/>
        </authorList>
    </citation>
    <scope>NUCLEOTIDE SEQUENCE [LARGE SCALE GENOMIC DNA]</scope>
    <source>
        <strain evidence="2 3">NCTC12475</strain>
    </source>
</reference>
<dbReference type="NCBIfam" id="TIGR00176">
    <property type="entry name" value="mobB"/>
    <property type="match status" value="1"/>
</dbReference>
<dbReference type="Gene3D" id="3.40.50.300">
    <property type="entry name" value="P-loop containing nucleotide triphosphate hydrolases"/>
    <property type="match status" value="1"/>
</dbReference>
<evidence type="ECO:0000259" key="1">
    <source>
        <dbReference type="Pfam" id="PF03205"/>
    </source>
</evidence>
<dbReference type="AlphaFoldDB" id="A0A381DI25"/>
<proteinExistence type="predicted"/>
<dbReference type="Pfam" id="PF03205">
    <property type="entry name" value="MobB"/>
    <property type="match status" value="1"/>
</dbReference>
<dbReference type="GO" id="GO:0006777">
    <property type="term" value="P:Mo-molybdopterin cofactor biosynthetic process"/>
    <property type="evidence" value="ECO:0007669"/>
    <property type="project" value="InterPro"/>
</dbReference>
<dbReference type="PANTHER" id="PTHR40072">
    <property type="entry name" value="MOLYBDOPTERIN-GUANINE DINUCLEOTIDE BIOSYNTHESIS ADAPTER PROTEIN-RELATED"/>
    <property type="match status" value="1"/>
</dbReference>
<dbReference type="SUPFAM" id="SSF52540">
    <property type="entry name" value="P-loop containing nucleoside triphosphate hydrolases"/>
    <property type="match status" value="1"/>
</dbReference>
<dbReference type="OrthoDB" id="9786803at2"/>
<keyword evidence="3" id="KW-1185">Reference proteome</keyword>
<dbReference type="GeneID" id="93090967"/>
<organism evidence="2 3">
    <name type="scientific">Campylobacter sputorum subsp. sputorum</name>
    <dbReference type="NCBI Taxonomy" id="32024"/>
    <lineage>
        <taxon>Bacteria</taxon>
        <taxon>Pseudomonadati</taxon>
        <taxon>Campylobacterota</taxon>
        <taxon>Epsilonproteobacteria</taxon>
        <taxon>Campylobacterales</taxon>
        <taxon>Campylobacteraceae</taxon>
        <taxon>Campylobacter</taxon>
    </lineage>
</organism>
<dbReference type="InterPro" id="IPR052539">
    <property type="entry name" value="MGD_biosynthesis_adapter"/>
</dbReference>
<evidence type="ECO:0000313" key="2">
    <source>
        <dbReference type="EMBL" id="SUX10339.1"/>
    </source>
</evidence>
<gene>
    <name evidence="2" type="primary">mobB</name>
    <name evidence="2" type="ORF">NCTC12475_00527</name>
</gene>
<dbReference type="RefSeq" id="WP_089182760.1">
    <property type="nucleotide sequence ID" value="NZ_CP043427.1"/>
</dbReference>
<dbReference type="InterPro" id="IPR004435">
    <property type="entry name" value="MobB_dom"/>
</dbReference>